<name>A0AAN8RVM8_9PEZI</name>
<sequence length="100" mass="11631">MEFECDDTISIVPHKAKSNHQQHQFRHKSMFSFTLAKIPNYQTIVTPQITAFFLSVFQLLFWLAALAGAAECYNMSDRYFLDAYEPASILSFLRQKIYKA</sequence>
<keyword evidence="1" id="KW-1133">Transmembrane helix</keyword>
<evidence type="ECO:0000313" key="3">
    <source>
        <dbReference type="Proteomes" id="UP001307849"/>
    </source>
</evidence>
<dbReference type="Proteomes" id="UP001307849">
    <property type="component" value="Unassembled WGS sequence"/>
</dbReference>
<accession>A0AAN8RVM8</accession>
<feature type="transmembrane region" description="Helical" evidence="1">
    <location>
        <begin position="49"/>
        <end position="70"/>
    </location>
</feature>
<dbReference type="AlphaFoldDB" id="A0AAN8RVM8"/>
<evidence type="ECO:0000313" key="2">
    <source>
        <dbReference type="EMBL" id="KAK6517705.1"/>
    </source>
</evidence>
<proteinExistence type="predicted"/>
<dbReference type="EMBL" id="JAVHJM010000002">
    <property type="protein sequence ID" value="KAK6517705.1"/>
    <property type="molecule type" value="Genomic_DNA"/>
</dbReference>
<evidence type="ECO:0000256" key="1">
    <source>
        <dbReference type="SAM" id="Phobius"/>
    </source>
</evidence>
<gene>
    <name evidence="2" type="ORF">TWF506_004887</name>
</gene>
<comment type="caution">
    <text evidence="2">The sequence shown here is derived from an EMBL/GenBank/DDBJ whole genome shotgun (WGS) entry which is preliminary data.</text>
</comment>
<reference evidence="2 3" key="1">
    <citation type="submission" date="2019-10" db="EMBL/GenBank/DDBJ databases">
        <authorList>
            <person name="Palmer J.M."/>
        </authorList>
    </citation>
    <scope>NUCLEOTIDE SEQUENCE [LARGE SCALE GENOMIC DNA]</scope>
    <source>
        <strain evidence="2 3">TWF506</strain>
    </source>
</reference>
<keyword evidence="1" id="KW-0472">Membrane</keyword>
<organism evidence="2 3">
    <name type="scientific">Arthrobotrys conoides</name>
    <dbReference type="NCBI Taxonomy" id="74498"/>
    <lineage>
        <taxon>Eukaryota</taxon>
        <taxon>Fungi</taxon>
        <taxon>Dikarya</taxon>
        <taxon>Ascomycota</taxon>
        <taxon>Pezizomycotina</taxon>
        <taxon>Orbiliomycetes</taxon>
        <taxon>Orbiliales</taxon>
        <taxon>Orbiliaceae</taxon>
        <taxon>Arthrobotrys</taxon>
    </lineage>
</organism>
<protein>
    <submittedName>
        <fullName evidence="2">Uncharacterized protein</fullName>
    </submittedName>
</protein>
<keyword evidence="3" id="KW-1185">Reference proteome</keyword>
<keyword evidence="1" id="KW-0812">Transmembrane</keyword>